<evidence type="ECO:0000256" key="8">
    <source>
        <dbReference type="ARBA" id="ARBA00022737"/>
    </source>
</evidence>
<keyword evidence="16" id="KW-0539">Nucleus</keyword>
<dbReference type="PROSITE" id="PS51257">
    <property type="entry name" value="PROKAR_LIPOPROTEIN"/>
    <property type="match status" value="1"/>
</dbReference>
<feature type="region of interest" description="Disordered" evidence="19">
    <location>
        <begin position="224"/>
        <end position="247"/>
    </location>
</feature>
<keyword evidence="14" id="KW-0238">DNA-binding</keyword>
<keyword evidence="6" id="KW-1017">Isopeptide bond</keyword>
<dbReference type="InParanoid" id="A0A6P6F2W4"/>
<dbReference type="Pfam" id="PF00096">
    <property type="entry name" value="zf-C2H2"/>
    <property type="match status" value="2"/>
</dbReference>
<dbReference type="GO" id="GO:0000981">
    <property type="term" value="F:DNA-binding transcription factor activity, RNA polymerase II-specific"/>
    <property type="evidence" value="ECO:0007669"/>
    <property type="project" value="TreeGrafter"/>
</dbReference>
<keyword evidence="15" id="KW-0804">Transcription</keyword>
<dbReference type="OrthoDB" id="8922241at2759"/>
<dbReference type="PANTHER" id="PTHR23235">
    <property type="entry name" value="KRUEPPEL-LIKE TRANSCRIPTION FACTOR"/>
    <property type="match status" value="1"/>
</dbReference>
<evidence type="ECO:0000256" key="12">
    <source>
        <dbReference type="ARBA" id="ARBA00022884"/>
    </source>
</evidence>
<name>A0A6P6F2W4_OCTDE</name>
<evidence type="ECO:0000256" key="9">
    <source>
        <dbReference type="ARBA" id="ARBA00022771"/>
    </source>
</evidence>
<evidence type="ECO:0000256" key="13">
    <source>
        <dbReference type="ARBA" id="ARBA00023015"/>
    </source>
</evidence>
<evidence type="ECO:0000256" key="16">
    <source>
        <dbReference type="ARBA" id="ARBA00023242"/>
    </source>
</evidence>
<evidence type="ECO:0000313" key="22">
    <source>
        <dbReference type="RefSeq" id="XP_023578558.1"/>
    </source>
</evidence>
<feature type="domain" description="C2H2-type" evidence="20">
    <location>
        <begin position="452"/>
        <end position="479"/>
    </location>
</feature>
<dbReference type="GO" id="GO:0016607">
    <property type="term" value="C:nuclear speck"/>
    <property type="evidence" value="ECO:0007669"/>
    <property type="project" value="UniProtKB-SubCell"/>
</dbReference>
<keyword evidence="21" id="KW-1185">Reference proteome</keyword>
<dbReference type="FunFam" id="3.30.160.60:FF:000460">
    <property type="entry name" value="Putative zinc finger protein 740"/>
    <property type="match status" value="1"/>
</dbReference>
<feature type="region of interest" description="Disordered" evidence="19">
    <location>
        <begin position="48"/>
        <end position="80"/>
    </location>
</feature>
<gene>
    <name evidence="22" type="primary">Wt1</name>
</gene>
<comment type="function">
    <text evidence="17">Transcription factor that plays an important role in cellular development and cell survival. Recognizes and binds to the DNA sequence 5'-GCG(T/G)GGGCG-3'. Regulates the expression of numerous target genes, including EPO. Plays an essential role for development of the urogenital system. It has a tumor suppressor as well as an oncogenic role in tumor formation. Function may be isoform-specific: isoforms lacking the KTS motif may act as transcription factors. Isoforms containing the KTS motif may bind mRNA and play a role in mRNA metabolism or splicing. Isoform 1 has lower affinity for DNA, and can bind RNA.</text>
</comment>
<dbReference type="CTD" id="7490"/>
<feature type="compositionally biased region" description="Pro residues" evidence="19">
    <location>
        <begin position="54"/>
        <end position="66"/>
    </location>
</feature>
<protein>
    <submittedName>
        <fullName evidence="22">Wilms tumor protein isoform X1</fullName>
    </submittedName>
</protein>
<comment type="similarity">
    <text evidence="3">Belongs to the EGR C2H2-type zinc-finger protein family.</text>
</comment>
<evidence type="ECO:0000256" key="2">
    <source>
        <dbReference type="ARBA" id="ARBA00004496"/>
    </source>
</evidence>
<keyword evidence="13" id="KW-0805">Transcription regulation</keyword>
<evidence type="ECO:0000256" key="15">
    <source>
        <dbReference type="ARBA" id="ARBA00023163"/>
    </source>
</evidence>
<dbReference type="GeneID" id="101562346"/>
<dbReference type="FunFam" id="3.30.160.60:FF:000241">
    <property type="entry name" value="Wilms tumor 1-KTS isoform"/>
    <property type="match status" value="1"/>
</dbReference>
<sequence>MGSDVRDLNALLPAVPSLAGGGGCSLPVSGAAQWAPVLDFAPPGAPAYGSLGGPAPPPAPPPPPPHSFIKQEPSWGGAEAHEEQCLSAFTVHFSGQFTGTAGACRYGPFGPPPPAQASSGQARMFPNAPYLPSCLESQPAIRNQGYSTVTFDGTPGYGHAPSHHAAQLPSHSFKHEDPMGQQGSLGEQQYSVPPPVYGCHTPTDSCAGSQALLLRTPYSSQPLGLQEGSDPTAHAALAHPGPQHLRGGPPARWGPAGPVPPVCAPSACWAEPPSSSLLPSTISPPDIFFNFSDNLYQMTSQLECMTWNQMNLGATLKGVAAGSSSAVKWTEGHGNHSTGYESESHTTPILCGAQYRIHTHGVFRGIQDVRRVPGVAPTLVRSASESSEKRPFMCAYPGCNKRYFKLSHLQMHSRKHTGEKPYQCDFKDCERRFSRSDQLKRHQRRHTGVKPFQCKTCQRKFSRSDHLKTHTRTHTGKTSEKPFSCRWPSCQKKFARSDELVRHHNMHQRNMTKLQLAL</sequence>
<evidence type="ECO:0000256" key="10">
    <source>
        <dbReference type="ARBA" id="ARBA00022833"/>
    </source>
</evidence>
<evidence type="ECO:0000256" key="4">
    <source>
        <dbReference type="ARBA" id="ARBA00022490"/>
    </source>
</evidence>
<evidence type="ECO:0000313" key="21">
    <source>
        <dbReference type="Proteomes" id="UP000515203"/>
    </source>
</evidence>
<dbReference type="SMART" id="SM00355">
    <property type="entry name" value="ZnF_C2H2"/>
    <property type="match status" value="4"/>
</dbReference>
<evidence type="ECO:0000256" key="5">
    <source>
        <dbReference type="ARBA" id="ARBA00022495"/>
    </source>
</evidence>
<evidence type="ECO:0000256" key="3">
    <source>
        <dbReference type="ARBA" id="ARBA00005682"/>
    </source>
</evidence>
<evidence type="ECO:0000256" key="1">
    <source>
        <dbReference type="ARBA" id="ARBA00004324"/>
    </source>
</evidence>
<dbReference type="Proteomes" id="UP000515203">
    <property type="component" value="Unplaced"/>
</dbReference>
<dbReference type="FunFam" id="3.30.160.60:FF:000228">
    <property type="entry name" value="Wilms tumor 1-KTS isoform"/>
    <property type="match status" value="1"/>
</dbReference>
<accession>A0A6P6F2W4</accession>
<dbReference type="PROSITE" id="PS00028">
    <property type="entry name" value="ZINC_FINGER_C2H2_1"/>
    <property type="match status" value="4"/>
</dbReference>
<dbReference type="GO" id="GO:0008270">
    <property type="term" value="F:zinc ion binding"/>
    <property type="evidence" value="ECO:0007669"/>
    <property type="project" value="UniProtKB-KW"/>
</dbReference>
<dbReference type="PROSITE" id="PS50157">
    <property type="entry name" value="ZINC_FINGER_C2H2_2"/>
    <property type="match status" value="4"/>
</dbReference>
<keyword evidence="7" id="KW-0479">Metal-binding</keyword>
<feature type="domain" description="C2H2-type" evidence="20">
    <location>
        <begin position="392"/>
        <end position="421"/>
    </location>
</feature>
<reference evidence="22" key="1">
    <citation type="submission" date="2025-08" db="UniProtKB">
        <authorList>
            <consortium name="RefSeq"/>
        </authorList>
    </citation>
    <scope>IDENTIFICATION</scope>
</reference>
<evidence type="ECO:0000256" key="19">
    <source>
        <dbReference type="SAM" id="MobiDB-lite"/>
    </source>
</evidence>
<keyword evidence="8" id="KW-0677">Repeat</keyword>
<dbReference type="Gene3D" id="3.30.160.60">
    <property type="entry name" value="Classic Zinc Finger"/>
    <property type="match status" value="4"/>
</dbReference>
<evidence type="ECO:0000256" key="18">
    <source>
        <dbReference type="PROSITE-ProRule" id="PRU00042"/>
    </source>
</evidence>
<dbReference type="RefSeq" id="XP_023578558.1">
    <property type="nucleotide sequence ID" value="XM_023722790.1"/>
</dbReference>
<dbReference type="InterPro" id="IPR013087">
    <property type="entry name" value="Znf_C2H2_type"/>
</dbReference>
<keyword evidence="10" id="KW-0862">Zinc</keyword>
<dbReference type="GO" id="GO:0000122">
    <property type="term" value="P:negative regulation of transcription by RNA polymerase II"/>
    <property type="evidence" value="ECO:0007669"/>
    <property type="project" value="UniProtKB-ARBA"/>
</dbReference>
<dbReference type="GO" id="GO:0072078">
    <property type="term" value="P:nephron tubule morphogenesis"/>
    <property type="evidence" value="ECO:0007669"/>
    <property type="project" value="UniProtKB-ARBA"/>
</dbReference>
<keyword evidence="9 18" id="KW-0863">Zinc-finger</keyword>
<evidence type="ECO:0000256" key="7">
    <source>
        <dbReference type="ARBA" id="ARBA00022723"/>
    </source>
</evidence>
<evidence type="ECO:0000256" key="6">
    <source>
        <dbReference type="ARBA" id="ARBA00022499"/>
    </source>
</evidence>
<dbReference type="SUPFAM" id="SSF57667">
    <property type="entry name" value="beta-beta-alpha zinc fingers"/>
    <property type="match status" value="2"/>
</dbReference>
<evidence type="ECO:0000256" key="17">
    <source>
        <dbReference type="ARBA" id="ARBA00058199"/>
    </source>
</evidence>
<dbReference type="InterPro" id="IPR000976">
    <property type="entry name" value="Wilms_tumour_N"/>
</dbReference>
<dbReference type="PRINTS" id="PR00049">
    <property type="entry name" value="WILMSTUMOUR"/>
</dbReference>
<keyword evidence="11" id="KW-0832">Ubl conjugation</keyword>
<evidence type="ECO:0000256" key="11">
    <source>
        <dbReference type="ARBA" id="ARBA00022843"/>
    </source>
</evidence>
<keyword evidence="4" id="KW-0963">Cytoplasm</keyword>
<organism evidence="21 22">
    <name type="scientific">Octodon degus</name>
    <name type="common">Degu</name>
    <name type="synonym">Sciurus degus</name>
    <dbReference type="NCBI Taxonomy" id="10160"/>
    <lineage>
        <taxon>Eukaryota</taxon>
        <taxon>Metazoa</taxon>
        <taxon>Chordata</taxon>
        <taxon>Craniata</taxon>
        <taxon>Vertebrata</taxon>
        <taxon>Euteleostomi</taxon>
        <taxon>Mammalia</taxon>
        <taxon>Eutheria</taxon>
        <taxon>Euarchontoglires</taxon>
        <taxon>Glires</taxon>
        <taxon>Rodentia</taxon>
        <taxon>Hystricomorpha</taxon>
        <taxon>Octodontidae</taxon>
        <taxon>Octodon</taxon>
    </lineage>
</organism>
<keyword evidence="12" id="KW-0694">RNA-binding</keyword>
<evidence type="ECO:0000259" key="20">
    <source>
        <dbReference type="PROSITE" id="PS50157"/>
    </source>
</evidence>
<dbReference type="GO" id="GO:0072359">
    <property type="term" value="P:circulatory system development"/>
    <property type="evidence" value="ECO:0007669"/>
    <property type="project" value="UniProtKB-ARBA"/>
</dbReference>
<dbReference type="Pfam" id="PF02165">
    <property type="entry name" value="WT1"/>
    <property type="match status" value="2"/>
</dbReference>
<proteinExistence type="inferred from homology"/>
<comment type="subcellular location">
    <subcellularLocation>
        <location evidence="2">Cytoplasm</location>
    </subcellularLocation>
    <subcellularLocation>
        <location evidence="1">Nucleus speckle</location>
    </subcellularLocation>
</comment>
<dbReference type="FunCoup" id="A0A6P6F2W4">
    <property type="interactions" value="1799"/>
</dbReference>
<dbReference type="InterPro" id="IPR036236">
    <property type="entry name" value="Znf_C2H2_sf"/>
</dbReference>
<feature type="domain" description="C2H2-type" evidence="20">
    <location>
        <begin position="422"/>
        <end position="451"/>
    </location>
</feature>
<feature type="domain" description="C2H2-type" evidence="20">
    <location>
        <begin position="483"/>
        <end position="512"/>
    </location>
</feature>
<keyword evidence="5" id="KW-0691">RNA editing</keyword>
<dbReference type="PANTHER" id="PTHR23235:SF49">
    <property type="entry name" value="WILMS TUMOR PROTEIN"/>
    <property type="match status" value="1"/>
</dbReference>
<dbReference type="GO" id="GO:0003723">
    <property type="term" value="F:RNA binding"/>
    <property type="evidence" value="ECO:0007669"/>
    <property type="project" value="UniProtKB-KW"/>
</dbReference>
<dbReference type="FunFam" id="3.30.160.60:FF:000303">
    <property type="entry name" value="Zinc finger protein 41"/>
    <property type="match status" value="1"/>
</dbReference>
<evidence type="ECO:0000256" key="14">
    <source>
        <dbReference type="ARBA" id="ARBA00023125"/>
    </source>
</evidence>
<dbReference type="AlphaFoldDB" id="A0A6P6F2W4"/>
<dbReference type="GO" id="GO:0000978">
    <property type="term" value="F:RNA polymerase II cis-regulatory region sequence-specific DNA binding"/>
    <property type="evidence" value="ECO:0007669"/>
    <property type="project" value="TreeGrafter"/>
</dbReference>
<dbReference type="GO" id="GO:0005737">
    <property type="term" value="C:cytoplasm"/>
    <property type="evidence" value="ECO:0007669"/>
    <property type="project" value="UniProtKB-SubCell"/>
</dbReference>